<evidence type="ECO:0000259" key="12">
    <source>
        <dbReference type="PROSITE" id="PS50950"/>
    </source>
</evidence>
<dbReference type="PANTHER" id="PTHR15856">
    <property type="entry name" value="PHD FINGER PROTEIN 20-RELATED"/>
    <property type="match status" value="1"/>
</dbReference>
<dbReference type="GO" id="GO:0005634">
    <property type="term" value="C:nucleus"/>
    <property type="evidence" value="ECO:0007669"/>
    <property type="project" value="UniProtKB-SubCell"/>
</dbReference>
<dbReference type="SUPFAM" id="SSF57716">
    <property type="entry name" value="Glucocorticoid receptor-like (DNA-binding domain)"/>
    <property type="match status" value="1"/>
</dbReference>
<dbReference type="Gene3D" id="3.30.160.60">
    <property type="entry name" value="Classic Zinc Finger"/>
    <property type="match status" value="1"/>
</dbReference>
<dbReference type="InterPro" id="IPR006612">
    <property type="entry name" value="THAP_Znf"/>
</dbReference>
<dbReference type="EMBL" id="CVRI01000043">
    <property type="protein sequence ID" value="CRK96196.1"/>
    <property type="molecule type" value="Genomic_DNA"/>
</dbReference>
<dbReference type="SMART" id="SM00249">
    <property type="entry name" value="PHD"/>
    <property type="match status" value="1"/>
</dbReference>
<evidence type="ECO:0000256" key="7">
    <source>
        <dbReference type="ARBA" id="ARBA00023242"/>
    </source>
</evidence>
<reference evidence="14 15" key="1">
    <citation type="submission" date="2015-04" db="EMBL/GenBank/DDBJ databases">
        <authorList>
            <person name="Syromyatnikov M.Y."/>
            <person name="Popov V.N."/>
        </authorList>
    </citation>
    <scope>NUCLEOTIDE SEQUENCE [LARGE SCALE GENOMIC DNA]</scope>
</reference>
<dbReference type="Proteomes" id="UP000183832">
    <property type="component" value="Unassembled WGS sequence"/>
</dbReference>
<feature type="compositionally biased region" description="Low complexity" evidence="10">
    <location>
        <begin position="97"/>
        <end position="118"/>
    </location>
</feature>
<evidence type="ECO:0000259" key="13">
    <source>
        <dbReference type="PROSITE" id="PS50982"/>
    </source>
</evidence>
<dbReference type="CDD" id="cd20386">
    <property type="entry name" value="Tudor_PHF20-like"/>
    <property type="match status" value="1"/>
</dbReference>
<organism evidence="14 15">
    <name type="scientific">Clunio marinus</name>
    <dbReference type="NCBI Taxonomy" id="568069"/>
    <lineage>
        <taxon>Eukaryota</taxon>
        <taxon>Metazoa</taxon>
        <taxon>Ecdysozoa</taxon>
        <taxon>Arthropoda</taxon>
        <taxon>Hexapoda</taxon>
        <taxon>Insecta</taxon>
        <taxon>Pterygota</taxon>
        <taxon>Neoptera</taxon>
        <taxon>Endopterygota</taxon>
        <taxon>Diptera</taxon>
        <taxon>Nematocera</taxon>
        <taxon>Chironomoidea</taxon>
        <taxon>Chironomidae</taxon>
        <taxon>Clunio</taxon>
    </lineage>
</organism>
<dbReference type="InterPro" id="IPR043449">
    <property type="entry name" value="PHF20-like"/>
</dbReference>
<keyword evidence="7" id="KW-0539">Nucleus</keyword>
<protein>
    <submittedName>
        <fullName evidence="14">CLUMA_CG009625, isoform A</fullName>
    </submittedName>
</protein>
<dbReference type="InterPro" id="IPR013083">
    <property type="entry name" value="Znf_RING/FYVE/PHD"/>
</dbReference>
<dbReference type="SMART" id="SM00692">
    <property type="entry name" value="DM3"/>
    <property type="match status" value="1"/>
</dbReference>
<evidence type="ECO:0000256" key="8">
    <source>
        <dbReference type="PROSITE-ProRule" id="PRU00042"/>
    </source>
</evidence>
<keyword evidence="5" id="KW-0862">Zinc</keyword>
<dbReference type="Pfam" id="PF20826">
    <property type="entry name" value="PHD_5"/>
    <property type="match status" value="1"/>
</dbReference>
<evidence type="ECO:0000256" key="1">
    <source>
        <dbReference type="ARBA" id="ARBA00004123"/>
    </source>
</evidence>
<feature type="domain" description="MBD" evidence="13">
    <location>
        <begin position="401"/>
        <end position="470"/>
    </location>
</feature>
<dbReference type="Gene3D" id="2.30.30.140">
    <property type="match status" value="2"/>
</dbReference>
<keyword evidence="2" id="KW-0479">Metal-binding</keyword>
<dbReference type="InterPro" id="IPR001965">
    <property type="entry name" value="Znf_PHD"/>
</dbReference>
<dbReference type="InterPro" id="IPR019786">
    <property type="entry name" value="Zinc_finger_PHD-type_CS"/>
</dbReference>
<sequence length="1031" mass="117563">MPNRKCCITRCTSVEGQEKDAGVTFHRFPHNVVHVEKWLKVCKLESNFKPTKNTYVCSRHFKRENFASQASGKFVLKCLSVPSIFPWNKNTIVTPKNNNSPATSKPSSPPQSSSNRSSVEAAKESSKVNQADSGSDKKGEDISATPTSEKNTSSKKKNISPKKSSPEKTKKSKRLSAKIALKIKAENLPPATPEKVKETPIDGTPKKKNQILNFVPGSTIEAQNFDEKWIQVKVIEVDMDEREVLVRSCDKTNKSKTGINDEWISMDSPRLRPAQPIVTFEIGEKVLARWNDCRKFPATIKRILDNDTYDVLFDDGYPKIVRGIHINKYSAKNQPKTQTQETTVPVVINPLLLNPPSLIPDYIKEMKDIRKAPTEGEWCCTWVDDIPVGQESSFDGPHGKLPSIIVPDWRVKEGWQKHIYLRQNGKWDVLFISPTNRKLRFKSELKNYLLEIGEIYDPEAWDFSLQKKRSKLLGLCVVTNNFKNQMLSSSFDVQTENSNASQIYNNPFASLGALPYVQPNLIFPPPMQTTVRVGALQVKVVDNIYQCPQEGCDKTFRKENHLQLHIKHYHEDLAKLMGECLNMEDLAYLRTTVDEPEIAPTKPTRKSHGPKLRPESMKEVNISIERYSPADSKFHMQRSPILEEALKAPIVTNNSSVSTSNGNKGEKDEVDIEQSSDLMSYNSFDPETLIPPYAVSKPGHVRFGGNRKRLRAKFNTKMKKQGTKKRRMETYATEDEILSPHSTVQGIIPYHEGPYFKNQSSYVDENGEVIKIVRMKKEEIINCICGYGEEDGLMVQCELCLCWQHGLCNNIEKPNQVPENYVCFICKNPHRQRVSQKYIHDQEWLYDGKLPIANYHISNPKQPSRFETLKQCHTLIGNLKEMKRFMNSLDVKINIAEKQGHPKLYLWAKKWEQSPPRPSNNENDSKDDVKGDIKMEEGEQSSLILPMIPEPEVAIEPAKCQQTLLDHIQFQQKSVKSRLETIDDEITALEEASTSKLNGKVNIDDARMKQTVHMLIKDLMKMNEISSIHRN</sequence>
<evidence type="ECO:0000313" key="14">
    <source>
        <dbReference type="EMBL" id="CRK96196.1"/>
    </source>
</evidence>
<dbReference type="Pfam" id="PF01429">
    <property type="entry name" value="MBD"/>
    <property type="match status" value="1"/>
</dbReference>
<keyword evidence="15" id="KW-1185">Reference proteome</keyword>
<dbReference type="SMART" id="SM00355">
    <property type="entry name" value="ZnF_C2H2"/>
    <property type="match status" value="1"/>
</dbReference>
<dbReference type="PROSITE" id="PS00028">
    <property type="entry name" value="ZINC_FINGER_C2H2_1"/>
    <property type="match status" value="1"/>
</dbReference>
<dbReference type="GO" id="GO:0044545">
    <property type="term" value="C:NSL complex"/>
    <property type="evidence" value="ECO:0007669"/>
    <property type="project" value="TreeGrafter"/>
</dbReference>
<evidence type="ECO:0000256" key="6">
    <source>
        <dbReference type="ARBA" id="ARBA00023125"/>
    </source>
</evidence>
<dbReference type="InterPro" id="IPR011011">
    <property type="entry name" value="Znf_FYVE_PHD"/>
</dbReference>
<keyword evidence="3" id="KW-0677">Repeat</keyword>
<evidence type="ECO:0000313" key="15">
    <source>
        <dbReference type="Proteomes" id="UP000183832"/>
    </source>
</evidence>
<dbReference type="PROSITE" id="PS01359">
    <property type="entry name" value="ZF_PHD_1"/>
    <property type="match status" value="1"/>
</dbReference>
<evidence type="ECO:0000256" key="2">
    <source>
        <dbReference type="ARBA" id="ARBA00022723"/>
    </source>
</evidence>
<dbReference type="InterPro" id="IPR013087">
    <property type="entry name" value="Znf_C2H2_type"/>
</dbReference>
<dbReference type="SUPFAM" id="SSF54171">
    <property type="entry name" value="DNA-binding domain"/>
    <property type="match status" value="1"/>
</dbReference>
<feature type="domain" description="C2H2-type" evidence="11">
    <location>
        <begin position="545"/>
        <end position="575"/>
    </location>
</feature>
<dbReference type="STRING" id="568069.A0A1J1I9E7"/>
<evidence type="ECO:0000256" key="5">
    <source>
        <dbReference type="ARBA" id="ARBA00022833"/>
    </source>
</evidence>
<dbReference type="AlphaFoldDB" id="A0A1J1I9E7"/>
<proteinExistence type="predicted"/>
<dbReference type="Gene3D" id="3.30.890.10">
    <property type="entry name" value="Methyl-cpg-binding Protein 2, Chain A"/>
    <property type="match status" value="1"/>
</dbReference>
<dbReference type="OrthoDB" id="161570at2759"/>
<accession>A0A1J1I9E7</accession>
<dbReference type="GO" id="GO:0006357">
    <property type="term" value="P:regulation of transcription by RNA polymerase II"/>
    <property type="evidence" value="ECO:0007669"/>
    <property type="project" value="TreeGrafter"/>
</dbReference>
<dbReference type="Pfam" id="PF05485">
    <property type="entry name" value="THAP"/>
    <property type="match status" value="1"/>
</dbReference>
<feature type="domain" description="THAP-type" evidence="12">
    <location>
        <begin position="1"/>
        <end position="85"/>
    </location>
</feature>
<comment type="subcellular location">
    <subcellularLocation>
        <location evidence="1">Nucleus</location>
    </subcellularLocation>
</comment>
<dbReference type="SUPFAM" id="SSF63748">
    <property type="entry name" value="Tudor/PWWP/MBT"/>
    <property type="match status" value="2"/>
</dbReference>
<dbReference type="SUPFAM" id="SSF57903">
    <property type="entry name" value="FYVE/PHD zinc finger"/>
    <property type="match status" value="1"/>
</dbReference>
<name>A0A1J1I9E7_9DIPT</name>
<dbReference type="CDD" id="cd01396">
    <property type="entry name" value="MeCP2_MBD"/>
    <property type="match status" value="1"/>
</dbReference>
<dbReference type="SMART" id="SM00980">
    <property type="entry name" value="THAP"/>
    <property type="match status" value="1"/>
</dbReference>
<keyword evidence="6 9" id="KW-0238">DNA-binding</keyword>
<dbReference type="InterPro" id="IPR038441">
    <property type="entry name" value="THAP_Znf_sf"/>
</dbReference>
<dbReference type="GO" id="GO:0008270">
    <property type="term" value="F:zinc ion binding"/>
    <property type="evidence" value="ECO:0007669"/>
    <property type="project" value="UniProtKB-KW"/>
</dbReference>
<dbReference type="Gene3D" id="6.20.210.20">
    <property type="entry name" value="THAP domain"/>
    <property type="match status" value="1"/>
</dbReference>
<evidence type="ECO:0000259" key="11">
    <source>
        <dbReference type="PROSITE" id="PS50157"/>
    </source>
</evidence>
<evidence type="ECO:0000256" key="3">
    <source>
        <dbReference type="ARBA" id="ARBA00022737"/>
    </source>
</evidence>
<dbReference type="GO" id="GO:0003677">
    <property type="term" value="F:DNA binding"/>
    <property type="evidence" value="ECO:0007669"/>
    <property type="project" value="UniProtKB-UniRule"/>
</dbReference>
<dbReference type="Gene3D" id="3.30.40.10">
    <property type="entry name" value="Zinc/RING finger domain, C3HC4 (zinc finger)"/>
    <property type="match status" value="1"/>
</dbReference>
<dbReference type="InterPro" id="IPR001739">
    <property type="entry name" value="Methyl_CpG_DNA-bd"/>
</dbReference>
<dbReference type="PROSITE" id="PS50982">
    <property type="entry name" value="MBD"/>
    <property type="match status" value="1"/>
</dbReference>
<keyword evidence="4 8" id="KW-0863">Zinc-finger</keyword>
<dbReference type="InterPro" id="IPR016177">
    <property type="entry name" value="DNA-bd_dom_sf"/>
</dbReference>
<gene>
    <name evidence="14" type="ORF">CLUMA_CG009625</name>
</gene>
<evidence type="ECO:0000256" key="4">
    <source>
        <dbReference type="ARBA" id="ARBA00022771"/>
    </source>
</evidence>
<dbReference type="PROSITE" id="PS50950">
    <property type="entry name" value="ZF_THAP"/>
    <property type="match status" value="1"/>
</dbReference>
<evidence type="ECO:0000256" key="9">
    <source>
        <dbReference type="PROSITE-ProRule" id="PRU00309"/>
    </source>
</evidence>
<dbReference type="PROSITE" id="PS50157">
    <property type="entry name" value="ZINC_FINGER_C2H2_2"/>
    <property type="match status" value="1"/>
</dbReference>
<feature type="region of interest" description="Disordered" evidence="10">
    <location>
        <begin position="92"/>
        <end position="175"/>
    </location>
</feature>
<evidence type="ECO:0000256" key="10">
    <source>
        <dbReference type="SAM" id="MobiDB-lite"/>
    </source>
</evidence>
<dbReference type="PANTHER" id="PTHR15856:SF51">
    <property type="entry name" value="MBD-R2"/>
    <property type="match status" value="1"/>
</dbReference>